<evidence type="ECO:0000313" key="3">
    <source>
        <dbReference type="EMBL" id="XFO70768.1"/>
    </source>
</evidence>
<dbReference type="SUPFAM" id="SSF54862">
    <property type="entry name" value="4Fe-4S ferredoxins"/>
    <property type="match status" value="1"/>
</dbReference>
<dbReference type="EMBL" id="CP155571">
    <property type="protein sequence ID" value="XFO70768.1"/>
    <property type="molecule type" value="Genomic_DNA"/>
</dbReference>
<dbReference type="Pfam" id="PF00766">
    <property type="entry name" value="ETF_alpha"/>
    <property type="match status" value="1"/>
</dbReference>
<dbReference type="Gene3D" id="3.40.50.1220">
    <property type="entry name" value="TPP-binding domain"/>
    <property type="match status" value="1"/>
</dbReference>
<comment type="similarity">
    <text evidence="1">Belongs to the ETF alpha-subunit/FixB family.</text>
</comment>
<dbReference type="Pfam" id="PF01012">
    <property type="entry name" value="ETF"/>
    <property type="match status" value="1"/>
</dbReference>
<accession>A0ABZ3IY34</accession>
<evidence type="ECO:0000313" key="4">
    <source>
        <dbReference type="Proteomes" id="UP000216052"/>
    </source>
</evidence>
<dbReference type="Proteomes" id="UP000216052">
    <property type="component" value="Chromosome"/>
</dbReference>
<dbReference type="InterPro" id="IPR014731">
    <property type="entry name" value="ETF_asu_C"/>
</dbReference>
<dbReference type="InterPro" id="IPR014730">
    <property type="entry name" value="ETF_a/b_N"/>
</dbReference>
<name>A0ABZ3IY34_SPOA4</name>
<dbReference type="SUPFAM" id="SSF52467">
    <property type="entry name" value="DHS-like NAD/FAD-binding domain"/>
    <property type="match status" value="1"/>
</dbReference>
<dbReference type="CDD" id="cd01715">
    <property type="entry name" value="ETF_alpha"/>
    <property type="match status" value="1"/>
</dbReference>
<dbReference type="PANTHER" id="PTHR43153:SF1">
    <property type="entry name" value="ELECTRON TRANSFER FLAVOPROTEIN SUBUNIT ALPHA, MITOCHONDRIAL"/>
    <property type="match status" value="1"/>
</dbReference>
<reference evidence="3" key="1">
    <citation type="submission" date="2024-05" db="EMBL/GenBank/DDBJ databases">
        <title>Isolation and characterization of Sporomusa carbonis sp. nov., a carboxydotrophic hydrogenogen in the genus of Sporomusa isolated from a charcoal burning pile.</title>
        <authorList>
            <person name="Boeer T."/>
            <person name="Rosenbaum F."/>
            <person name="Eysell L."/>
            <person name="Mueller V."/>
            <person name="Daniel R."/>
            <person name="Poehlein A."/>
        </authorList>
    </citation>
    <scope>NUCLEOTIDE SEQUENCE [LARGE SCALE GENOMIC DNA]</scope>
    <source>
        <strain evidence="3">DSM 3132</strain>
    </source>
</reference>
<dbReference type="Gene3D" id="3.40.50.620">
    <property type="entry name" value="HUPs"/>
    <property type="match status" value="1"/>
</dbReference>
<dbReference type="InterPro" id="IPR014729">
    <property type="entry name" value="Rossmann-like_a/b/a_fold"/>
</dbReference>
<dbReference type="Gene3D" id="3.30.70.20">
    <property type="match status" value="1"/>
</dbReference>
<dbReference type="InterPro" id="IPR001308">
    <property type="entry name" value="ETF_a/FixB"/>
</dbReference>
<dbReference type="InterPro" id="IPR033947">
    <property type="entry name" value="ETF_alpha_N"/>
</dbReference>
<dbReference type="InterPro" id="IPR029035">
    <property type="entry name" value="DHS-like_NAD/FAD-binding_dom"/>
</dbReference>
<dbReference type="EC" id="1.3.1.108" evidence="3"/>
<protein>
    <submittedName>
        <fullName evidence="3">Caffeyl-CoA reductase-Etf complex subunit CarE</fullName>
        <ecNumber evidence="3">1.3.1.108</ecNumber>
    </submittedName>
</protein>
<dbReference type="RefSeq" id="WP_093794337.1">
    <property type="nucleotide sequence ID" value="NZ_CP155571.1"/>
</dbReference>
<proteinExistence type="inferred from homology"/>
<dbReference type="SMART" id="SM00893">
    <property type="entry name" value="ETF"/>
    <property type="match status" value="1"/>
</dbReference>
<keyword evidence="3" id="KW-0560">Oxidoreductase</keyword>
<organism evidence="3 4">
    <name type="scientific">Sporomusa acidovorans (strain ATCC 49682 / DSM 3132 / Mol)</name>
    <dbReference type="NCBI Taxonomy" id="1123286"/>
    <lineage>
        <taxon>Bacteria</taxon>
        <taxon>Bacillati</taxon>
        <taxon>Bacillota</taxon>
        <taxon>Negativicutes</taxon>
        <taxon>Selenomonadales</taxon>
        <taxon>Sporomusaceae</taxon>
        <taxon>Sporomusa</taxon>
    </lineage>
</organism>
<evidence type="ECO:0000259" key="2">
    <source>
        <dbReference type="SMART" id="SM00893"/>
    </source>
</evidence>
<keyword evidence="4" id="KW-1185">Reference proteome</keyword>
<evidence type="ECO:0000256" key="1">
    <source>
        <dbReference type="ARBA" id="ARBA00005817"/>
    </source>
</evidence>
<feature type="domain" description="Electron transfer flavoprotein alpha/beta-subunit N-terminal" evidence="2">
    <location>
        <begin position="72"/>
        <end position="262"/>
    </location>
</feature>
<dbReference type="SUPFAM" id="SSF52402">
    <property type="entry name" value="Adenine nucleotide alpha hydrolases-like"/>
    <property type="match status" value="1"/>
</dbReference>
<dbReference type="PIRSF" id="PIRSF000089">
    <property type="entry name" value="Electra_flavoP_a"/>
    <property type="match status" value="1"/>
</dbReference>
<dbReference type="PANTHER" id="PTHR43153">
    <property type="entry name" value="ELECTRON TRANSFER FLAVOPROTEIN ALPHA"/>
    <property type="match status" value="1"/>
</dbReference>
<sequence length="393" mass="42790">MAKIVIDQEKVTEPEELIKLCPFGAIEWDNHYLSINAACKMCKLCVKKGPAGVFSLIEDEVVAVDKSEWQGIVVYVDHLDGDIHPVTLELVGKAKELAGKIGHPVYCLFMGHNITGKAEALLHYGVDEVFVYDDEELKYFRIEPYTAVFEDFIHQVKPSIVLVGGTTVGRSLAPRTAARFHTGLTADCTVLDVEENTDLAQIRPAFGGNIMAHIFTPNTRPQFATVRYKVFSQAQKTNNPTGKVTHCAIAKDKLASKIKVLQVKAKEKVKSIEDAEVLVVAGGGIKSAKDMEMLQVLADKLGGMVAATRPLIEAGFADPRQQIGLSGRTVKPNLIITCGVSGSVQFVAGMDKSDNIIAINTDENAAIFNVAHYGIVGDLYEIVPDLIERLNQG</sequence>
<gene>
    <name evidence="3" type="primary">carE_1</name>
    <name evidence="3" type="ORF">SPACI_007680</name>
</gene>
<dbReference type="GO" id="GO:0016491">
    <property type="term" value="F:oxidoreductase activity"/>
    <property type="evidence" value="ECO:0007669"/>
    <property type="project" value="UniProtKB-KW"/>
</dbReference>